<comment type="caution">
    <text evidence="9">The sequence shown here is derived from an EMBL/GenBank/DDBJ whole genome shotgun (WGS) entry which is preliminary data.</text>
</comment>
<evidence type="ECO:0000256" key="4">
    <source>
        <dbReference type="ARBA" id="ARBA00022771"/>
    </source>
</evidence>
<keyword evidence="6" id="KW-0539">Nucleus</keyword>
<accession>A0AAV4B406</accession>
<dbReference type="Pfam" id="PF00096">
    <property type="entry name" value="zf-C2H2"/>
    <property type="match status" value="3"/>
</dbReference>
<dbReference type="SMART" id="SM00355">
    <property type="entry name" value="ZnF_C2H2"/>
    <property type="match status" value="3"/>
</dbReference>
<evidence type="ECO:0000256" key="5">
    <source>
        <dbReference type="ARBA" id="ARBA00022833"/>
    </source>
</evidence>
<evidence type="ECO:0000256" key="1">
    <source>
        <dbReference type="ARBA" id="ARBA00004123"/>
    </source>
</evidence>
<dbReference type="PANTHER" id="PTHR24406">
    <property type="entry name" value="TRANSCRIPTIONAL REPRESSOR CTCFL-RELATED"/>
    <property type="match status" value="1"/>
</dbReference>
<sequence>MVPFIHPEAILLVRILPCRSRARGDPFSLRPAECTGKRENTCVATATNASPLSRGCAATSGSVTDRGFGPARRAGSVFPSPYLPPGTTATRYIHPCPKCGRRFTKGFNMRRHLKKCETIDSAVPQSCPVCQKFFISVNELYSDMGVPPHTFDQESLGPAGGLTLPVPGTTSTTTTRYIHACPQCGRRFTTRSNMTRHLKKCGTLGPAGCDPCPICGKTFISPDSLKTHMAIAHYQQ</sequence>
<keyword evidence="3" id="KW-0677">Repeat</keyword>
<proteinExistence type="predicted"/>
<evidence type="ECO:0000313" key="10">
    <source>
        <dbReference type="Proteomes" id="UP000735302"/>
    </source>
</evidence>
<feature type="domain" description="C2H2-type" evidence="8">
    <location>
        <begin position="94"/>
        <end position="122"/>
    </location>
</feature>
<evidence type="ECO:0000313" key="9">
    <source>
        <dbReference type="EMBL" id="GFO13404.1"/>
    </source>
</evidence>
<keyword evidence="5" id="KW-0862">Zinc</keyword>
<dbReference type="GO" id="GO:0005634">
    <property type="term" value="C:nucleus"/>
    <property type="evidence" value="ECO:0007669"/>
    <property type="project" value="UniProtKB-SubCell"/>
</dbReference>
<dbReference type="EMBL" id="BLXT01004491">
    <property type="protein sequence ID" value="GFO13404.1"/>
    <property type="molecule type" value="Genomic_DNA"/>
</dbReference>
<protein>
    <submittedName>
        <fullName evidence="9">Zinc finger protein</fullName>
    </submittedName>
</protein>
<evidence type="ECO:0000256" key="3">
    <source>
        <dbReference type="ARBA" id="ARBA00022737"/>
    </source>
</evidence>
<name>A0AAV4B406_9GAST</name>
<dbReference type="Proteomes" id="UP000735302">
    <property type="component" value="Unassembled WGS sequence"/>
</dbReference>
<organism evidence="9 10">
    <name type="scientific">Plakobranchus ocellatus</name>
    <dbReference type="NCBI Taxonomy" id="259542"/>
    <lineage>
        <taxon>Eukaryota</taxon>
        <taxon>Metazoa</taxon>
        <taxon>Spiralia</taxon>
        <taxon>Lophotrochozoa</taxon>
        <taxon>Mollusca</taxon>
        <taxon>Gastropoda</taxon>
        <taxon>Heterobranchia</taxon>
        <taxon>Euthyneura</taxon>
        <taxon>Panpulmonata</taxon>
        <taxon>Sacoglossa</taxon>
        <taxon>Placobranchoidea</taxon>
        <taxon>Plakobranchidae</taxon>
        <taxon>Plakobranchus</taxon>
    </lineage>
</organism>
<feature type="domain" description="C2H2-type" evidence="8">
    <location>
        <begin position="179"/>
        <end position="211"/>
    </location>
</feature>
<dbReference type="FunFam" id="3.30.160.60:FF:000100">
    <property type="entry name" value="Zinc finger 45-like"/>
    <property type="match status" value="1"/>
</dbReference>
<feature type="domain" description="C2H2-type" evidence="8">
    <location>
        <begin position="210"/>
        <end position="236"/>
    </location>
</feature>
<evidence type="ECO:0000259" key="8">
    <source>
        <dbReference type="PROSITE" id="PS50157"/>
    </source>
</evidence>
<keyword evidence="4 7" id="KW-0863">Zinc-finger</keyword>
<gene>
    <name evidence="9" type="ORF">PoB_003990900</name>
</gene>
<dbReference type="InterPro" id="IPR013087">
    <property type="entry name" value="Znf_C2H2_type"/>
</dbReference>
<keyword evidence="10" id="KW-1185">Reference proteome</keyword>
<dbReference type="InterPro" id="IPR036236">
    <property type="entry name" value="Znf_C2H2_sf"/>
</dbReference>
<keyword evidence="2" id="KW-0479">Metal-binding</keyword>
<evidence type="ECO:0000256" key="6">
    <source>
        <dbReference type="ARBA" id="ARBA00023242"/>
    </source>
</evidence>
<dbReference type="Gene3D" id="3.30.160.60">
    <property type="entry name" value="Classic Zinc Finger"/>
    <property type="match status" value="3"/>
</dbReference>
<evidence type="ECO:0000256" key="7">
    <source>
        <dbReference type="PROSITE-ProRule" id="PRU00042"/>
    </source>
</evidence>
<dbReference type="PROSITE" id="PS00028">
    <property type="entry name" value="ZINC_FINGER_C2H2_1"/>
    <property type="match status" value="1"/>
</dbReference>
<dbReference type="AlphaFoldDB" id="A0AAV4B406"/>
<evidence type="ECO:0000256" key="2">
    <source>
        <dbReference type="ARBA" id="ARBA00022723"/>
    </source>
</evidence>
<dbReference type="GO" id="GO:0008270">
    <property type="term" value="F:zinc ion binding"/>
    <property type="evidence" value="ECO:0007669"/>
    <property type="project" value="UniProtKB-KW"/>
</dbReference>
<dbReference type="PROSITE" id="PS50157">
    <property type="entry name" value="ZINC_FINGER_C2H2_2"/>
    <property type="match status" value="3"/>
</dbReference>
<reference evidence="9 10" key="1">
    <citation type="journal article" date="2021" name="Elife">
        <title>Chloroplast acquisition without the gene transfer in kleptoplastic sea slugs, Plakobranchus ocellatus.</title>
        <authorList>
            <person name="Maeda T."/>
            <person name="Takahashi S."/>
            <person name="Yoshida T."/>
            <person name="Shimamura S."/>
            <person name="Takaki Y."/>
            <person name="Nagai Y."/>
            <person name="Toyoda A."/>
            <person name="Suzuki Y."/>
            <person name="Arimoto A."/>
            <person name="Ishii H."/>
            <person name="Satoh N."/>
            <person name="Nishiyama T."/>
            <person name="Hasebe M."/>
            <person name="Maruyama T."/>
            <person name="Minagawa J."/>
            <person name="Obokata J."/>
            <person name="Shigenobu S."/>
        </authorList>
    </citation>
    <scope>NUCLEOTIDE SEQUENCE [LARGE SCALE GENOMIC DNA]</scope>
</reference>
<comment type="subcellular location">
    <subcellularLocation>
        <location evidence="1">Nucleus</location>
    </subcellularLocation>
</comment>
<dbReference type="InterPro" id="IPR050888">
    <property type="entry name" value="ZnF_C2H2-type_TF"/>
</dbReference>
<dbReference type="SUPFAM" id="SSF57667">
    <property type="entry name" value="beta-beta-alpha zinc fingers"/>
    <property type="match status" value="2"/>
</dbReference>